<gene>
    <name evidence="2" type="ORF">WN944_014615</name>
</gene>
<name>A0AAP0M788_9ROSI</name>
<proteinExistence type="predicted"/>
<feature type="region of interest" description="Disordered" evidence="1">
    <location>
        <begin position="28"/>
        <end position="50"/>
    </location>
</feature>
<dbReference type="EMBL" id="JBCGBO010000005">
    <property type="protein sequence ID" value="KAK9199424.1"/>
    <property type="molecule type" value="Genomic_DNA"/>
</dbReference>
<organism evidence="2 3">
    <name type="scientific">Citrus x changshan-huyou</name>
    <dbReference type="NCBI Taxonomy" id="2935761"/>
    <lineage>
        <taxon>Eukaryota</taxon>
        <taxon>Viridiplantae</taxon>
        <taxon>Streptophyta</taxon>
        <taxon>Embryophyta</taxon>
        <taxon>Tracheophyta</taxon>
        <taxon>Spermatophyta</taxon>
        <taxon>Magnoliopsida</taxon>
        <taxon>eudicotyledons</taxon>
        <taxon>Gunneridae</taxon>
        <taxon>Pentapetalae</taxon>
        <taxon>rosids</taxon>
        <taxon>malvids</taxon>
        <taxon>Sapindales</taxon>
        <taxon>Rutaceae</taxon>
        <taxon>Aurantioideae</taxon>
        <taxon>Citrus</taxon>
    </lineage>
</organism>
<accession>A0AAP0M788</accession>
<feature type="compositionally biased region" description="Gly residues" evidence="1">
    <location>
        <begin position="9"/>
        <end position="20"/>
    </location>
</feature>
<reference evidence="2 3" key="1">
    <citation type="submission" date="2024-05" db="EMBL/GenBank/DDBJ databases">
        <title>Haplotype-resolved chromosome-level genome assembly of Huyou (Citrus changshanensis).</title>
        <authorList>
            <person name="Miao C."/>
            <person name="Chen W."/>
            <person name="Wu Y."/>
            <person name="Wang L."/>
            <person name="Zhao S."/>
            <person name="Grierson D."/>
            <person name="Xu C."/>
            <person name="Chen K."/>
        </authorList>
    </citation>
    <scope>NUCLEOTIDE SEQUENCE [LARGE SCALE GENOMIC DNA]</scope>
    <source>
        <strain evidence="2">01-14</strain>
        <tissue evidence="2">Leaf</tissue>
    </source>
</reference>
<comment type="caution">
    <text evidence="2">The sequence shown here is derived from an EMBL/GenBank/DDBJ whole genome shotgun (WGS) entry which is preliminary data.</text>
</comment>
<dbReference type="AlphaFoldDB" id="A0AAP0M788"/>
<protein>
    <submittedName>
        <fullName evidence="2">Uncharacterized protein</fullName>
    </submittedName>
</protein>
<feature type="compositionally biased region" description="Polar residues" evidence="1">
    <location>
        <begin position="34"/>
        <end position="50"/>
    </location>
</feature>
<dbReference type="Proteomes" id="UP001428341">
    <property type="component" value="Unassembled WGS sequence"/>
</dbReference>
<evidence type="ECO:0000313" key="2">
    <source>
        <dbReference type="EMBL" id="KAK9199424.1"/>
    </source>
</evidence>
<feature type="region of interest" description="Disordered" evidence="1">
    <location>
        <begin position="1"/>
        <end position="20"/>
    </location>
</feature>
<keyword evidence="3" id="KW-1185">Reference proteome</keyword>
<evidence type="ECO:0000313" key="3">
    <source>
        <dbReference type="Proteomes" id="UP001428341"/>
    </source>
</evidence>
<evidence type="ECO:0000256" key="1">
    <source>
        <dbReference type="SAM" id="MobiDB-lite"/>
    </source>
</evidence>
<sequence>MTKWQWRVGDGGVDANGAGGGCTALLPLHERLPSQPQLSKTESANANEKR</sequence>